<dbReference type="PANTHER" id="PTHR34319">
    <property type="entry name" value="MAJOR EXPORTED PROTEIN"/>
    <property type="match status" value="1"/>
</dbReference>
<dbReference type="eggNOG" id="COG3157">
    <property type="taxonomic scope" value="Bacteria"/>
</dbReference>
<reference evidence="2" key="1">
    <citation type="submission" date="2014-05" db="EMBL/GenBank/DDBJ databases">
        <title>ATOL: Assembling a taxonomically balanced genome-scale reconstruction of the evolutionary history of the Enterobacteriaceae.</title>
        <authorList>
            <person name="Plunkett G. III"/>
            <person name="Neeno-Eckwall E.C."/>
            <person name="Glasner J.D."/>
            <person name="Perna N.T."/>
        </authorList>
    </citation>
    <scope>NUCLEOTIDE SEQUENCE [LARGE SCALE GENOMIC DNA]</scope>
    <source>
        <strain evidence="2">ATCC 49490</strain>
    </source>
</reference>
<dbReference type="RefSeq" id="WP_038158819.1">
    <property type="nucleotide sequence ID" value="NZ_JMTB01000094.1"/>
</dbReference>
<dbReference type="Pfam" id="PF05638">
    <property type="entry name" value="T6SS_HCP"/>
    <property type="match status" value="1"/>
</dbReference>
<keyword evidence="2" id="KW-1185">Reference proteome</keyword>
<dbReference type="InterPro" id="IPR036624">
    <property type="entry name" value="Hcp1-lik_sf"/>
</dbReference>
<dbReference type="NCBIfam" id="TIGR03344">
    <property type="entry name" value="VI_effect_Hcp1"/>
    <property type="match status" value="1"/>
</dbReference>
<evidence type="ECO:0000313" key="2">
    <source>
        <dbReference type="Proteomes" id="UP000028630"/>
    </source>
</evidence>
<dbReference type="Gene3D" id="2.30.110.20">
    <property type="entry name" value="Hcp1-like"/>
    <property type="match status" value="1"/>
</dbReference>
<comment type="caution">
    <text evidence="1">The sequence shown here is derived from an EMBL/GenBank/DDBJ whole genome shotgun (WGS) entry which is preliminary data.</text>
</comment>
<evidence type="ECO:0000313" key="1">
    <source>
        <dbReference type="EMBL" id="KFC04753.1"/>
    </source>
</evidence>
<accession>A0A085A3F8</accession>
<organism evidence="1 2">
    <name type="scientific">Trabulsiella guamensis ATCC 49490</name>
    <dbReference type="NCBI Taxonomy" id="1005994"/>
    <lineage>
        <taxon>Bacteria</taxon>
        <taxon>Pseudomonadati</taxon>
        <taxon>Pseudomonadota</taxon>
        <taxon>Gammaproteobacteria</taxon>
        <taxon>Enterobacterales</taxon>
        <taxon>Enterobacteriaceae</taxon>
        <taxon>Trabulsiella</taxon>
    </lineage>
</organism>
<dbReference type="InterPro" id="IPR008514">
    <property type="entry name" value="T6SS_Hcp"/>
</dbReference>
<sequence length="159" mass="18149">MAHLSWMTLKGTSQGLISANCGSRNSIGNKSQTNHFDQIMVYGLNHRTTREQNVTHHEVQIIKPIDRSSPLLNKAINDNEALECEIELYRVNPMGLQEAYYKIKLFKAHISDISTIVPHNIIESGNEAQERISLVYESISWEHCMASTSAYSLWDERVF</sequence>
<name>A0A085A3F8_9ENTR</name>
<dbReference type="PANTHER" id="PTHR34319:SF7">
    <property type="entry name" value="HNH ENDONUCLEASE DOMAIN-CONTAINING PROTEIN"/>
    <property type="match status" value="1"/>
</dbReference>
<proteinExistence type="predicted"/>
<dbReference type="OrthoDB" id="5674026at2"/>
<dbReference type="InterPro" id="IPR052947">
    <property type="entry name" value="T6SS_Hcp1_domain"/>
</dbReference>
<gene>
    <name evidence="1" type="ORF">GTGU_03116</name>
</gene>
<dbReference type="EMBL" id="JMTB01000094">
    <property type="protein sequence ID" value="KFC04753.1"/>
    <property type="molecule type" value="Genomic_DNA"/>
</dbReference>
<protein>
    <submittedName>
        <fullName evidence="1">Hcp family secreted protein</fullName>
    </submittedName>
</protein>
<dbReference type="Proteomes" id="UP000028630">
    <property type="component" value="Unassembled WGS sequence"/>
</dbReference>
<dbReference type="SUPFAM" id="SSF141452">
    <property type="entry name" value="Hcp1-like"/>
    <property type="match status" value="1"/>
</dbReference>
<dbReference type="AlphaFoldDB" id="A0A085A3F8"/>